<reference evidence="2" key="1">
    <citation type="submission" date="2021-02" db="EMBL/GenBank/DDBJ databases">
        <authorList>
            <person name="Palmer J.M."/>
        </authorList>
    </citation>
    <scope>NUCLEOTIDE SEQUENCE</scope>
    <source>
        <strain evidence="2">SCRP23</strain>
    </source>
</reference>
<keyword evidence="3" id="KW-1185">Reference proteome</keyword>
<dbReference type="CDD" id="cd07067">
    <property type="entry name" value="HP_PGM_like"/>
    <property type="match status" value="1"/>
</dbReference>
<dbReference type="GO" id="GO:0005737">
    <property type="term" value="C:cytoplasm"/>
    <property type="evidence" value="ECO:0007669"/>
    <property type="project" value="TreeGrafter"/>
</dbReference>
<organism evidence="2 3">
    <name type="scientific">Phytophthora boehmeriae</name>
    <dbReference type="NCBI Taxonomy" id="109152"/>
    <lineage>
        <taxon>Eukaryota</taxon>
        <taxon>Sar</taxon>
        <taxon>Stramenopiles</taxon>
        <taxon>Oomycota</taxon>
        <taxon>Peronosporomycetes</taxon>
        <taxon>Peronosporales</taxon>
        <taxon>Peronosporaceae</taxon>
        <taxon>Phytophthora</taxon>
    </lineage>
</organism>
<dbReference type="Proteomes" id="UP000693981">
    <property type="component" value="Unassembled WGS sequence"/>
</dbReference>
<sequence length="288" mass="32154">MASIAERRLGVGLLAVCWAILLVSRVTEAATRFRYAPGLFVQGDPTLPIPAAHPPRMGLMDGKTWQDVQTEVESKNRGGTLTKLVVLLRHGEGIHNVAIEKYGVDAWNSYYCRQPEFLDSPLTSKGIQQAESASVMLNAEISSGLQLQHVLISPLERTLRTYTTAYKNQSDKIPSTPLELPREILGVNTCDERRSISEKRNEYPALDFSGFESDADPWWTPNHRETDPEIEARANRFLDVLFHNFTAQTVGVVSHQAFGAALLRVIGHREYRLATAEFLPLLIEVDTA</sequence>
<protein>
    <recommendedName>
        <fullName evidence="4">Phosphoglycerate mutase</fullName>
    </recommendedName>
</protein>
<dbReference type="InterPro" id="IPR013078">
    <property type="entry name" value="His_Pase_superF_clade-1"/>
</dbReference>
<name>A0A8T1WNP1_9STRA</name>
<keyword evidence="1" id="KW-0732">Signal</keyword>
<evidence type="ECO:0000313" key="2">
    <source>
        <dbReference type="EMBL" id="KAG7393988.1"/>
    </source>
</evidence>
<dbReference type="Pfam" id="PF00300">
    <property type="entry name" value="His_Phos_1"/>
    <property type="match status" value="1"/>
</dbReference>
<dbReference type="PANTHER" id="PTHR48100">
    <property type="entry name" value="BROAD-SPECIFICITY PHOSPHATASE YOR283W-RELATED"/>
    <property type="match status" value="1"/>
</dbReference>
<feature type="chain" id="PRO_5035950083" description="Phosphoglycerate mutase" evidence="1">
    <location>
        <begin position="30"/>
        <end position="288"/>
    </location>
</feature>
<feature type="signal peptide" evidence="1">
    <location>
        <begin position="1"/>
        <end position="29"/>
    </location>
</feature>
<dbReference type="OrthoDB" id="160491at2759"/>
<evidence type="ECO:0000313" key="3">
    <source>
        <dbReference type="Proteomes" id="UP000693981"/>
    </source>
</evidence>
<dbReference type="GO" id="GO:0016791">
    <property type="term" value="F:phosphatase activity"/>
    <property type="evidence" value="ECO:0007669"/>
    <property type="project" value="TreeGrafter"/>
</dbReference>
<gene>
    <name evidence="2" type="ORF">PHYBOEH_005943</name>
</gene>
<dbReference type="PANTHER" id="PTHR48100:SF1">
    <property type="entry name" value="HISTIDINE PHOSPHATASE FAMILY PROTEIN-RELATED"/>
    <property type="match status" value="1"/>
</dbReference>
<dbReference type="InterPro" id="IPR050275">
    <property type="entry name" value="PGM_Phosphatase"/>
</dbReference>
<evidence type="ECO:0000256" key="1">
    <source>
        <dbReference type="SAM" id="SignalP"/>
    </source>
</evidence>
<dbReference type="SMART" id="SM00855">
    <property type="entry name" value="PGAM"/>
    <property type="match status" value="1"/>
</dbReference>
<dbReference type="AlphaFoldDB" id="A0A8T1WNP1"/>
<proteinExistence type="predicted"/>
<comment type="caution">
    <text evidence="2">The sequence shown here is derived from an EMBL/GenBank/DDBJ whole genome shotgun (WGS) entry which is preliminary data.</text>
</comment>
<evidence type="ECO:0008006" key="4">
    <source>
        <dbReference type="Google" id="ProtNLM"/>
    </source>
</evidence>
<accession>A0A8T1WNP1</accession>
<dbReference type="EMBL" id="JAGDFL010000309">
    <property type="protein sequence ID" value="KAG7393988.1"/>
    <property type="molecule type" value="Genomic_DNA"/>
</dbReference>